<dbReference type="EMBL" id="DTLI01000051">
    <property type="protein sequence ID" value="HHS51647.1"/>
    <property type="molecule type" value="Genomic_DNA"/>
</dbReference>
<accession>A0A7C6A8G8</accession>
<evidence type="ECO:0000313" key="1">
    <source>
        <dbReference type="EMBL" id="HHS51647.1"/>
    </source>
</evidence>
<dbReference type="AlphaFoldDB" id="A0A7C6A8G8"/>
<comment type="caution">
    <text evidence="1">The sequence shown here is derived from an EMBL/GenBank/DDBJ whole genome shotgun (WGS) entry which is preliminary data.</text>
</comment>
<gene>
    <name evidence="1" type="ORF">ENW73_02105</name>
</gene>
<organism evidence="1">
    <name type="scientific">candidate division WOR-3 bacterium</name>
    <dbReference type="NCBI Taxonomy" id="2052148"/>
    <lineage>
        <taxon>Bacteria</taxon>
        <taxon>Bacteria division WOR-3</taxon>
    </lineage>
</organism>
<name>A0A7C6A8G8_UNCW3</name>
<proteinExistence type="predicted"/>
<sequence length="147" mass="16939">MTEALGIARIFIKQEKRELISRLGFGLKQLIDRDVLVDTTRKTQTSNYGGLDFVTDFKTLLANEKITYTSKLGIFQAVFYSQVGQLQGQPNENYWKYPDINWENILVASIAKYLMVNLYLQLLYDQEVTTGFRIKEVLALGLTFKLI</sequence>
<protein>
    <submittedName>
        <fullName evidence="1">Uncharacterized protein</fullName>
    </submittedName>
</protein>
<reference evidence="1" key="1">
    <citation type="journal article" date="2020" name="mSystems">
        <title>Genome- and Community-Level Interaction Insights into Carbon Utilization and Element Cycling Functions of Hydrothermarchaeota in Hydrothermal Sediment.</title>
        <authorList>
            <person name="Zhou Z."/>
            <person name="Liu Y."/>
            <person name="Xu W."/>
            <person name="Pan J."/>
            <person name="Luo Z.H."/>
            <person name="Li M."/>
        </authorList>
    </citation>
    <scope>NUCLEOTIDE SEQUENCE [LARGE SCALE GENOMIC DNA]</scope>
    <source>
        <strain evidence="1">SpSt-876</strain>
    </source>
</reference>